<evidence type="ECO:0000313" key="7">
    <source>
        <dbReference type="EMBL" id="NYJ77110.1"/>
    </source>
</evidence>
<feature type="region of interest" description="Disordered" evidence="4">
    <location>
        <begin position="317"/>
        <end position="343"/>
    </location>
</feature>
<evidence type="ECO:0000256" key="2">
    <source>
        <dbReference type="ARBA" id="ARBA00023125"/>
    </source>
</evidence>
<dbReference type="EMBL" id="JACCFY010000001">
    <property type="protein sequence ID" value="NYJ77110.1"/>
    <property type="molecule type" value="Genomic_DNA"/>
</dbReference>
<name>A0A7Z0GJH0_9MICC</name>
<dbReference type="Gene3D" id="3.40.50.2300">
    <property type="match status" value="2"/>
</dbReference>
<gene>
    <name evidence="7" type="ORF">HNR09_000521</name>
</gene>
<feature type="domain" description="HTH lacI-type" evidence="5">
    <location>
        <begin position="15"/>
        <end position="69"/>
    </location>
</feature>
<dbReference type="Pfam" id="PF13377">
    <property type="entry name" value="Peripla_BP_3"/>
    <property type="match status" value="1"/>
</dbReference>
<dbReference type="AlphaFoldDB" id="A0A7Z0GJH0"/>
<keyword evidence="3" id="KW-0804">Transcription</keyword>
<organism evidence="7 8">
    <name type="scientific">Nesterenkonia xinjiangensis</name>
    <dbReference type="NCBI Taxonomy" id="225327"/>
    <lineage>
        <taxon>Bacteria</taxon>
        <taxon>Bacillati</taxon>
        <taxon>Actinomycetota</taxon>
        <taxon>Actinomycetes</taxon>
        <taxon>Micrococcales</taxon>
        <taxon>Micrococcaceae</taxon>
        <taxon>Nesterenkonia</taxon>
    </lineage>
</organism>
<keyword evidence="1" id="KW-0805">Transcription regulation</keyword>
<dbReference type="InterPro" id="IPR001387">
    <property type="entry name" value="Cro/C1-type_HTH"/>
</dbReference>
<comment type="caution">
    <text evidence="7">The sequence shown here is derived from an EMBL/GenBank/DDBJ whole genome shotgun (WGS) entry which is preliminary data.</text>
</comment>
<dbReference type="InterPro" id="IPR000843">
    <property type="entry name" value="HTH_LacI"/>
</dbReference>
<dbReference type="PANTHER" id="PTHR30146">
    <property type="entry name" value="LACI-RELATED TRANSCRIPTIONAL REPRESSOR"/>
    <property type="match status" value="1"/>
</dbReference>
<evidence type="ECO:0000256" key="4">
    <source>
        <dbReference type="SAM" id="MobiDB-lite"/>
    </source>
</evidence>
<dbReference type="InterPro" id="IPR028082">
    <property type="entry name" value="Peripla_BP_I"/>
</dbReference>
<keyword evidence="8" id="KW-1185">Reference proteome</keyword>
<accession>A0A7Z0GJH0</accession>
<reference evidence="7 8" key="1">
    <citation type="submission" date="2020-07" db="EMBL/GenBank/DDBJ databases">
        <title>Sequencing the genomes of 1000 actinobacteria strains.</title>
        <authorList>
            <person name="Klenk H.-P."/>
        </authorList>
    </citation>
    <scope>NUCLEOTIDE SEQUENCE [LARGE SCALE GENOMIC DNA]</scope>
    <source>
        <strain evidence="7 8">DSM 15475</strain>
    </source>
</reference>
<protein>
    <submittedName>
        <fullName evidence="7">LacI family transcriptional regulator</fullName>
    </submittedName>
</protein>
<evidence type="ECO:0000259" key="6">
    <source>
        <dbReference type="PROSITE" id="PS50943"/>
    </source>
</evidence>
<feature type="domain" description="HTH cro/C1-type" evidence="6">
    <location>
        <begin position="16"/>
        <end position="59"/>
    </location>
</feature>
<dbReference type="PROSITE" id="PS00356">
    <property type="entry name" value="HTH_LACI_1"/>
    <property type="match status" value="1"/>
</dbReference>
<dbReference type="PANTHER" id="PTHR30146:SF109">
    <property type="entry name" value="HTH-TYPE TRANSCRIPTIONAL REGULATOR GALS"/>
    <property type="match status" value="1"/>
</dbReference>
<dbReference type="SMART" id="SM00354">
    <property type="entry name" value="HTH_LACI"/>
    <property type="match status" value="1"/>
</dbReference>
<dbReference type="Pfam" id="PF00356">
    <property type="entry name" value="LacI"/>
    <property type="match status" value="1"/>
</dbReference>
<proteinExistence type="predicted"/>
<evidence type="ECO:0000259" key="5">
    <source>
        <dbReference type="PROSITE" id="PS50932"/>
    </source>
</evidence>
<evidence type="ECO:0000313" key="8">
    <source>
        <dbReference type="Proteomes" id="UP000535437"/>
    </source>
</evidence>
<dbReference type="CDD" id="cd01392">
    <property type="entry name" value="HTH_LacI"/>
    <property type="match status" value="1"/>
</dbReference>
<dbReference type="SUPFAM" id="SSF53822">
    <property type="entry name" value="Periplasmic binding protein-like I"/>
    <property type="match status" value="1"/>
</dbReference>
<dbReference type="GO" id="GO:0003700">
    <property type="term" value="F:DNA-binding transcription factor activity"/>
    <property type="evidence" value="ECO:0007669"/>
    <property type="project" value="TreeGrafter"/>
</dbReference>
<dbReference type="GO" id="GO:0000976">
    <property type="term" value="F:transcription cis-regulatory region binding"/>
    <property type="evidence" value="ECO:0007669"/>
    <property type="project" value="TreeGrafter"/>
</dbReference>
<dbReference type="Proteomes" id="UP000535437">
    <property type="component" value="Unassembled WGS sequence"/>
</dbReference>
<evidence type="ECO:0000256" key="1">
    <source>
        <dbReference type="ARBA" id="ARBA00023015"/>
    </source>
</evidence>
<dbReference type="PROSITE" id="PS50943">
    <property type="entry name" value="HTH_CROC1"/>
    <property type="match status" value="1"/>
</dbReference>
<evidence type="ECO:0000256" key="3">
    <source>
        <dbReference type="ARBA" id="ARBA00023163"/>
    </source>
</evidence>
<dbReference type="RefSeq" id="WP_343047425.1">
    <property type="nucleotide sequence ID" value="NZ_BAAALL010000004.1"/>
</dbReference>
<dbReference type="InterPro" id="IPR046335">
    <property type="entry name" value="LacI/GalR-like_sensor"/>
</dbReference>
<dbReference type="SUPFAM" id="SSF47413">
    <property type="entry name" value="lambda repressor-like DNA-binding domains"/>
    <property type="match status" value="1"/>
</dbReference>
<keyword evidence="2" id="KW-0238">DNA-binding</keyword>
<dbReference type="InterPro" id="IPR010982">
    <property type="entry name" value="Lambda_DNA-bd_dom_sf"/>
</dbReference>
<dbReference type="Gene3D" id="1.10.260.40">
    <property type="entry name" value="lambda repressor-like DNA-binding domains"/>
    <property type="match status" value="1"/>
</dbReference>
<dbReference type="PROSITE" id="PS50932">
    <property type="entry name" value="HTH_LACI_2"/>
    <property type="match status" value="1"/>
</dbReference>
<sequence length="343" mass="36940">MASHPTSEARPARAATIHEVARRAGVSHQTVSRFLRGLGPFRPDTVTRVEAAIKELDYRPNMIARSMRTRQTGVLTALLPSPVTQMPTPMLAAAAEAAHAAGYFMEIAVVEGPAEARSRRARELMGSGRVEGVLSLAGLPDMDDQPKTATSGALTIIEQFDDDLRGLGGLADAGALREIVRTLADWGHRRFLHIQGPEEWTSARARREVYEQTIAERGLESHGVVGGGWSAAIGYESIRALEDSSGVTAVIAANDFVAMGAIRAAHERGWQMPRDMSVTGWDDIDVGRYATPSLSTVTVDRAGRGRGAMRRLIALVRGEEPPSSAPEPNRVVLRESTGPAPQR</sequence>